<gene>
    <name evidence="12" type="ORF">VN21_08685</name>
</gene>
<organism evidence="12 13">
    <name type="scientific">Paraclostridium benzoelyticum</name>
    <dbReference type="NCBI Taxonomy" id="1629550"/>
    <lineage>
        <taxon>Bacteria</taxon>
        <taxon>Bacillati</taxon>
        <taxon>Bacillota</taxon>
        <taxon>Clostridia</taxon>
        <taxon>Peptostreptococcales</taxon>
        <taxon>Peptostreptococcaceae</taxon>
        <taxon>Paraclostridium</taxon>
    </lineage>
</organism>
<keyword evidence="4" id="KW-0805">Transcription regulation</keyword>
<dbReference type="GO" id="GO:0032993">
    <property type="term" value="C:protein-DNA complex"/>
    <property type="evidence" value="ECO:0007669"/>
    <property type="project" value="TreeGrafter"/>
</dbReference>
<dbReference type="InterPro" id="IPR001789">
    <property type="entry name" value="Sig_transdc_resp-reg_receiver"/>
</dbReference>
<dbReference type="InterPro" id="IPR001867">
    <property type="entry name" value="OmpR/PhoB-type_DNA-bd"/>
</dbReference>
<keyword evidence="5 9" id="KW-0238">DNA-binding</keyword>
<dbReference type="GO" id="GO:0000976">
    <property type="term" value="F:transcription cis-regulatory region binding"/>
    <property type="evidence" value="ECO:0007669"/>
    <property type="project" value="TreeGrafter"/>
</dbReference>
<dbReference type="InterPro" id="IPR011006">
    <property type="entry name" value="CheY-like_superfamily"/>
</dbReference>
<evidence type="ECO:0000313" key="13">
    <source>
        <dbReference type="Proteomes" id="UP000034407"/>
    </source>
</evidence>
<dbReference type="GO" id="GO:0006355">
    <property type="term" value="P:regulation of DNA-templated transcription"/>
    <property type="evidence" value="ECO:0007669"/>
    <property type="project" value="InterPro"/>
</dbReference>
<dbReference type="Gene3D" id="3.40.50.2300">
    <property type="match status" value="1"/>
</dbReference>
<dbReference type="AlphaFoldDB" id="A0A0M3DJF0"/>
<evidence type="ECO:0000256" key="2">
    <source>
        <dbReference type="ARBA" id="ARBA00022553"/>
    </source>
</evidence>
<proteinExistence type="predicted"/>
<evidence type="ECO:0000256" key="9">
    <source>
        <dbReference type="PROSITE-ProRule" id="PRU01091"/>
    </source>
</evidence>
<dbReference type="Pfam" id="PF00486">
    <property type="entry name" value="Trans_reg_C"/>
    <property type="match status" value="1"/>
</dbReference>
<evidence type="ECO:0000256" key="3">
    <source>
        <dbReference type="ARBA" id="ARBA00023012"/>
    </source>
</evidence>
<evidence type="ECO:0000256" key="4">
    <source>
        <dbReference type="ARBA" id="ARBA00023015"/>
    </source>
</evidence>
<comment type="caution">
    <text evidence="12">The sequence shown here is derived from an EMBL/GenBank/DDBJ whole genome shotgun (WGS) entry which is preliminary data.</text>
</comment>
<dbReference type="InterPro" id="IPR039420">
    <property type="entry name" value="WalR-like"/>
</dbReference>
<protein>
    <recommendedName>
        <fullName evidence="1">Stage 0 sporulation protein A homolog</fullName>
    </recommendedName>
</protein>
<dbReference type="PROSITE" id="PS50110">
    <property type="entry name" value="RESPONSE_REGULATORY"/>
    <property type="match status" value="1"/>
</dbReference>
<comment type="function">
    <text evidence="7">May play the central regulatory role in sporulation. It may be an element of the effector pathway responsible for the activation of sporulation genes in response to nutritional stress. Spo0A may act in concert with spo0H (a sigma factor) to control the expression of some genes that are critical to the sporulation process.</text>
</comment>
<reference evidence="12 13" key="1">
    <citation type="submission" date="2015-04" db="EMBL/GenBank/DDBJ databases">
        <title>Microcin producing Clostridium sp. JC272T.</title>
        <authorList>
            <person name="Jyothsna T."/>
            <person name="Sasikala C."/>
            <person name="Ramana C."/>
        </authorList>
    </citation>
    <scope>NUCLEOTIDE SEQUENCE [LARGE SCALE GENOMIC DNA]</scope>
    <source>
        <strain evidence="12 13">JC272</strain>
    </source>
</reference>
<name>A0A0M3DJF0_9FIRM</name>
<evidence type="ECO:0000256" key="1">
    <source>
        <dbReference type="ARBA" id="ARBA00018672"/>
    </source>
</evidence>
<dbReference type="Gene3D" id="1.10.10.10">
    <property type="entry name" value="Winged helix-like DNA-binding domain superfamily/Winged helix DNA-binding domain"/>
    <property type="match status" value="1"/>
</dbReference>
<evidence type="ECO:0000256" key="8">
    <source>
        <dbReference type="PROSITE-ProRule" id="PRU00169"/>
    </source>
</evidence>
<dbReference type="GO" id="GO:0005829">
    <property type="term" value="C:cytosol"/>
    <property type="evidence" value="ECO:0007669"/>
    <property type="project" value="TreeGrafter"/>
</dbReference>
<dbReference type="GO" id="GO:0000156">
    <property type="term" value="F:phosphorelay response regulator activity"/>
    <property type="evidence" value="ECO:0007669"/>
    <property type="project" value="TreeGrafter"/>
</dbReference>
<sequence length="224" mass="25859">MKLLIIEDEEDLANLLAKGLRNFGYIVDIAIDGREGLELFFINDYDLVVLDINLPSMDGRLILDEIRKENEECKVIILSARCDYSQRIEGLDKGANDYLVKPFDFGELAARIRSLLRRNFIQKNVKLKCNNIILDTALRCAYSCNNEHISLSPKEFALLEYLIVNKGRVVSSEELIEHVWDSDKYMFSNAVKVHISRLRKKLNPYCKNDIILNIRGEGYLINEN</sequence>
<accession>A0A0M3DJF0</accession>
<dbReference type="SMART" id="SM00448">
    <property type="entry name" value="REC"/>
    <property type="match status" value="1"/>
</dbReference>
<dbReference type="PATRIC" id="fig|1629550.3.peg.1176"/>
<keyword evidence="6" id="KW-0804">Transcription</keyword>
<dbReference type="EMBL" id="LBBT01000184">
    <property type="protein sequence ID" value="KKY01492.1"/>
    <property type="molecule type" value="Genomic_DNA"/>
</dbReference>
<evidence type="ECO:0000256" key="7">
    <source>
        <dbReference type="ARBA" id="ARBA00024867"/>
    </source>
</evidence>
<evidence type="ECO:0000259" key="11">
    <source>
        <dbReference type="PROSITE" id="PS51755"/>
    </source>
</evidence>
<dbReference type="RefSeq" id="WP_046822898.1">
    <property type="nucleotide sequence ID" value="NZ_LBBT01000184.1"/>
</dbReference>
<keyword evidence="2 8" id="KW-0597">Phosphoprotein</keyword>
<evidence type="ECO:0000313" key="12">
    <source>
        <dbReference type="EMBL" id="KKY01492.1"/>
    </source>
</evidence>
<dbReference type="SMART" id="SM00862">
    <property type="entry name" value="Trans_reg_C"/>
    <property type="match status" value="1"/>
</dbReference>
<dbReference type="PANTHER" id="PTHR48111">
    <property type="entry name" value="REGULATOR OF RPOS"/>
    <property type="match status" value="1"/>
</dbReference>
<dbReference type="SUPFAM" id="SSF52172">
    <property type="entry name" value="CheY-like"/>
    <property type="match status" value="1"/>
</dbReference>
<evidence type="ECO:0000256" key="5">
    <source>
        <dbReference type="ARBA" id="ARBA00023125"/>
    </source>
</evidence>
<dbReference type="PANTHER" id="PTHR48111:SF22">
    <property type="entry name" value="REGULATOR OF RPOS"/>
    <property type="match status" value="1"/>
</dbReference>
<evidence type="ECO:0000256" key="6">
    <source>
        <dbReference type="ARBA" id="ARBA00023163"/>
    </source>
</evidence>
<dbReference type="Pfam" id="PF00072">
    <property type="entry name" value="Response_reg"/>
    <property type="match status" value="1"/>
</dbReference>
<keyword evidence="13" id="KW-1185">Reference proteome</keyword>
<keyword evidence="3" id="KW-0902">Two-component regulatory system</keyword>
<dbReference type="OrthoDB" id="9790442at2"/>
<dbReference type="InterPro" id="IPR036388">
    <property type="entry name" value="WH-like_DNA-bd_sf"/>
</dbReference>
<feature type="DNA-binding region" description="OmpR/PhoB-type" evidence="9">
    <location>
        <begin position="124"/>
        <end position="223"/>
    </location>
</feature>
<feature type="modified residue" description="4-aspartylphosphate" evidence="8">
    <location>
        <position position="51"/>
    </location>
</feature>
<feature type="domain" description="OmpR/PhoB-type" evidence="11">
    <location>
        <begin position="124"/>
        <end position="223"/>
    </location>
</feature>
<dbReference type="CDD" id="cd00383">
    <property type="entry name" value="trans_reg_C"/>
    <property type="match status" value="1"/>
</dbReference>
<dbReference type="Proteomes" id="UP000034407">
    <property type="component" value="Unassembled WGS sequence"/>
</dbReference>
<feature type="domain" description="Response regulatory" evidence="10">
    <location>
        <begin position="2"/>
        <end position="116"/>
    </location>
</feature>
<evidence type="ECO:0000259" key="10">
    <source>
        <dbReference type="PROSITE" id="PS50110"/>
    </source>
</evidence>
<dbReference type="Gene3D" id="6.10.250.690">
    <property type="match status" value="1"/>
</dbReference>
<dbReference type="PROSITE" id="PS51755">
    <property type="entry name" value="OMPR_PHOB"/>
    <property type="match status" value="1"/>
</dbReference>